<name>A0A8J8CAC6_9EURY</name>
<evidence type="ECO:0000259" key="1">
    <source>
        <dbReference type="Pfam" id="PF23993"/>
    </source>
</evidence>
<dbReference type="Proteomes" id="UP000783863">
    <property type="component" value="Unassembled WGS sequence"/>
</dbReference>
<proteinExistence type="predicted"/>
<evidence type="ECO:0000313" key="3">
    <source>
        <dbReference type="Proteomes" id="UP000783863"/>
    </source>
</evidence>
<evidence type="ECO:0000313" key="2">
    <source>
        <dbReference type="EMBL" id="MBX0302923.1"/>
    </source>
</evidence>
<dbReference type="RefSeq" id="WP_220587151.1">
    <property type="nucleotide sequence ID" value="NZ_RKLQ01000001.1"/>
</dbReference>
<protein>
    <recommendedName>
        <fullName evidence="1">DUF7311 domain-containing protein</fullName>
    </recommendedName>
</protein>
<organism evidence="2 3">
    <name type="scientific">Haloarcula salinisoli</name>
    <dbReference type="NCBI Taxonomy" id="2487746"/>
    <lineage>
        <taxon>Archaea</taxon>
        <taxon>Methanobacteriati</taxon>
        <taxon>Methanobacteriota</taxon>
        <taxon>Stenosarchaea group</taxon>
        <taxon>Halobacteria</taxon>
        <taxon>Halobacteriales</taxon>
        <taxon>Haloarculaceae</taxon>
        <taxon>Haloarcula</taxon>
    </lineage>
</organism>
<dbReference type="EMBL" id="RKLQ01000001">
    <property type="protein sequence ID" value="MBX0302923.1"/>
    <property type="molecule type" value="Genomic_DNA"/>
</dbReference>
<accession>A0A8J8CAC6</accession>
<dbReference type="AlphaFoldDB" id="A0A8J8CAC6"/>
<reference evidence="2" key="1">
    <citation type="submission" date="2021-06" db="EMBL/GenBank/DDBJ databases">
        <title>Halomicroarcula sp. F24A a new haloarchaeum isolated from saline soil.</title>
        <authorList>
            <person name="Duran-Viseras A."/>
            <person name="Sanchez-Porro C."/>
            <person name="Ventosa A."/>
        </authorList>
    </citation>
    <scope>NUCLEOTIDE SEQUENCE</scope>
    <source>
        <strain evidence="2">F24A</strain>
    </source>
</reference>
<dbReference type="InterPro" id="IPR055735">
    <property type="entry name" value="DUF7311"/>
</dbReference>
<sequence>MPVRYVVAVVLTVAITGMLFAGIDHVDGQNSRNEMETEVSALDSAAVSLMEDEELPPPGQAGPKRFVTLTFPDGSLGYEAVTHFEITRVNEGNSRIEYQLESGGTHQRFVSAPIVDTDGDSQFELDSTGDGVEVVLTLEPDSNGDPVVYIQIA</sequence>
<gene>
    <name evidence="2" type="ORF">EGD98_04465</name>
</gene>
<comment type="caution">
    <text evidence="2">The sequence shown here is derived from an EMBL/GenBank/DDBJ whole genome shotgun (WGS) entry which is preliminary data.</text>
</comment>
<feature type="domain" description="DUF7311" evidence="1">
    <location>
        <begin position="3"/>
        <end position="150"/>
    </location>
</feature>
<dbReference type="Pfam" id="PF23993">
    <property type="entry name" value="DUF7311"/>
    <property type="match status" value="1"/>
</dbReference>
<keyword evidence="3" id="KW-1185">Reference proteome</keyword>